<dbReference type="GO" id="GO:0006364">
    <property type="term" value="P:rRNA processing"/>
    <property type="evidence" value="ECO:0007669"/>
    <property type="project" value="TreeGrafter"/>
</dbReference>
<dbReference type="Pfam" id="PF08166">
    <property type="entry name" value="PELP1_HEAT"/>
    <property type="match status" value="2"/>
</dbReference>
<feature type="domain" description="PELP1 middle" evidence="13">
    <location>
        <begin position="549"/>
        <end position="610"/>
    </location>
</feature>
<reference evidence="15" key="2">
    <citation type="submission" date="2025-09" db="UniProtKB">
        <authorList>
            <consortium name="Ensembl"/>
        </authorList>
    </citation>
    <scope>IDENTIFICATION</scope>
</reference>
<dbReference type="InterPro" id="IPR011989">
    <property type="entry name" value="ARM-like"/>
</dbReference>
<keyword evidence="6" id="KW-0678">Repressor</keyword>
<reference evidence="15" key="1">
    <citation type="submission" date="2025-08" db="UniProtKB">
        <authorList>
            <consortium name="Ensembl"/>
        </authorList>
    </citation>
    <scope>IDENTIFICATION</scope>
</reference>
<dbReference type="InterPro" id="IPR012980">
    <property type="entry name" value="PELP1_middle"/>
</dbReference>
<feature type="compositionally biased region" description="Acidic residues" evidence="12">
    <location>
        <begin position="887"/>
        <end position="897"/>
    </location>
</feature>
<dbReference type="Ensembl" id="ENSCCRT00000024559.2">
    <property type="protein sequence ID" value="ENSCCRP00000022628.2"/>
    <property type="gene ID" value="ENSCCRG00000012371.2"/>
</dbReference>
<keyword evidence="8" id="KW-0010">Activator</keyword>
<dbReference type="GeneTree" id="ENSGT00940000167512"/>
<evidence type="ECO:0000256" key="1">
    <source>
        <dbReference type="ARBA" id="ARBA00004123"/>
    </source>
</evidence>
<dbReference type="Proteomes" id="UP001108240">
    <property type="component" value="Unplaced"/>
</dbReference>
<evidence type="ECO:0000256" key="7">
    <source>
        <dbReference type="ARBA" id="ARBA00022737"/>
    </source>
</evidence>
<dbReference type="Gene3D" id="1.25.10.10">
    <property type="entry name" value="Leucine-rich Repeat Variant"/>
    <property type="match status" value="1"/>
</dbReference>
<dbReference type="GO" id="GO:0005737">
    <property type="term" value="C:cytoplasm"/>
    <property type="evidence" value="ECO:0007669"/>
    <property type="project" value="UniProtKB-SubCell"/>
</dbReference>
<dbReference type="PANTHER" id="PTHR34105:SF1">
    <property type="entry name" value="PROLINE-, GLUTAMIC ACID- AND LEUCINE-RICH PROTEIN 1"/>
    <property type="match status" value="1"/>
</dbReference>
<evidence type="ECO:0000256" key="5">
    <source>
        <dbReference type="ARBA" id="ARBA00022490"/>
    </source>
</evidence>
<proteinExistence type="inferred from homology"/>
<dbReference type="SUPFAM" id="SSF48371">
    <property type="entry name" value="ARM repeat"/>
    <property type="match status" value="1"/>
</dbReference>
<feature type="compositionally biased region" description="Polar residues" evidence="12">
    <location>
        <begin position="870"/>
        <end position="885"/>
    </location>
</feature>
<keyword evidence="7" id="KW-0677">Repeat</keyword>
<evidence type="ECO:0000256" key="2">
    <source>
        <dbReference type="ARBA" id="ARBA00004496"/>
    </source>
</evidence>
<evidence type="ECO:0000256" key="12">
    <source>
        <dbReference type="SAM" id="MobiDB-lite"/>
    </source>
</evidence>
<accession>A0A8C1AS58</accession>
<keyword evidence="16" id="KW-1185">Reference proteome</keyword>
<feature type="compositionally biased region" description="Basic and acidic residues" evidence="12">
    <location>
        <begin position="995"/>
        <end position="1006"/>
    </location>
</feature>
<evidence type="ECO:0000259" key="14">
    <source>
        <dbReference type="Pfam" id="PF08167"/>
    </source>
</evidence>
<keyword evidence="5" id="KW-0963">Cytoplasm</keyword>
<feature type="region of interest" description="Disordered" evidence="12">
    <location>
        <begin position="987"/>
        <end position="1142"/>
    </location>
</feature>
<dbReference type="InterPro" id="IPR016024">
    <property type="entry name" value="ARM-type_fold"/>
</dbReference>
<name>A0A8C1AS58_CYPCA</name>
<dbReference type="AlphaFoldDB" id="A0A8C1AS58"/>
<feature type="domain" description="Pre-rRNA-processing protein RIX1 N-terminal" evidence="14">
    <location>
        <begin position="17"/>
        <end position="194"/>
    </location>
</feature>
<dbReference type="PANTHER" id="PTHR34105">
    <property type="entry name" value="PROLINE-, GLUTAMIC ACID- AND LEUCINE-RICH PROTEIN 1"/>
    <property type="match status" value="1"/>
</dbReference>
<evidence type="ECO:0000256" key="11">
    <source>
        <dbReference type="ARBA" id="ARBA00030054"/>
    </source>
</evidence>
<evidence type="ECO:0000256" key="10">
    <source>
        <dbReference type="ARBA" id="ARBA00023242"/>
    </source>
</evidence>
<keyword evidence="10" id="KW-0539">Nucleus</keyword>
<protein>
    <recommendedName>
        <fullName evidence="4">Proline-, glutamic acid- and leucine-rich protein 1</fullName>
    </recommendedName>
    <alternativeName>
        <fullName evidence="11">Modulator of non-genomic activity of estrogen receptor</fullName>
    </alternativeName>
</protein>
<feature type="compositionally biased region" description="Basic and acidic residues" evidence="12">
    <location>
        <begin position="1074"/>
        <end position="1097"/>
    </location>
</feature>
<comment type="subcellular location">
    <subcellularLocation>
        <location evidence="2">Cytoplasm</location>
    </subcellularLocation>
    <subcellularLocation>
        <location evidence="1">Nucleus</location>
    </subcellularLocation>
</comment>
<dbReference type="InterPro" id="IPR012583">
    <property type="entry name" value="RIX1_N"/>
</dbReference>
<evidence type="ECO:0000256" key="6">
    <source>
        <dbReference type="ARBA" id="ARBA00022491"/>
    </source>
</evidence>
<dbReference type="GO" id="GO:0005634">
    <property type="term" value="C:nucleus"/>
    <property type="evidence" value="ECO:0007669"/>
    <property type="project" value="UniProtKB-SubCell"/>
</dbReference>
<evidence type="ECO:0000313" key="15">
    <source>
        <dbReference type="Ensembl" id="ENSCCRP00000022628.2"/>
    </source>
</evidence>
<feature type="compositionally biased region" description="Basic and acidic residues" evidence="12">
    <location>
        <begin position="1037"/>
        <end position="1047"/>
    </location>
</feature>
<sequence>MASATWLHGPNITRLTEALVSVLKEDRPEYLPALLANYREHGVVGAQSTGAVGGLVGISNSRLGSSKTRFEGLCLLSVLVKDSSSEVFQQNCLSWLRTLQQVIQSQAPLPTVQLAVSVLQDLLQYSSQLPELAREVGLNSILGILTSLLSLKSECHLVAMNGMMACMIYYPRACGSLREKLGAYFLSKMDSDNPKVQEVACECYGRLPCLGGVLERGGGGRRAEGWTNQLHCLLASANGMLGQLYQGAESEGTVQYEGPGVELPFPPLDDVDPLLVLQLHHRYKAICLAIKHTLSADPASSVRLPVQHVLNFVCRALAVNTKSISPTGEGCLRLMILPSIHNDTLELLSALIKAVGGGLVQYSSVLTRLFSQSLSAWTPLPESSLGQQRAYSAVRVTVYRTIELWVRVGGASLLQASPSHTELLFTHLMGDITPASEAVKLRSGQQSQSMNDLIGSAGKSGPRRTKGLGLGDGISLQRKGDVLANQDTCVAALRALRQIILTSGTLLKEDLHKRIQDLVVPLCVRLQQQSHCVLEVGAISGQYGSPSPRRELYRLLLALVLVPSPHWPPPLSCAVSVFSHGRRDRNIMVSSFCAEALTICNTLIHPRTPSICLPLTPLTLKSTPTAPVLSSGQNPSLSIPTLLGGPATGPFPARHPMGLGPASLLGSLENHLPLAPPVLPTPAGTTAIPGDLLLSPAQPGELAGLGAPEGQRQVFVRYDKEEPEDVEISLESDSDDSVVIMPAGMIMEMQDGAANAQSLSQSAVPAIGGLQPSAPIVGEVGSVDTLLPNELPTSIPHQILPANANNINSFPGTSQTAQLVSLVPPLNSSVSPAGLADSMTGGPQLQQMLMQTSPGGQPPTLGLSLQMQLQNQIAQTSRQLQTQPPANEDDEESEEIQPLEGDSDRGMIGEEDAEVMIEAEQQGMEMFCMEREREVEPGIEEMEGVRSVYADERIKDKGTMEEIENIGAVERNEPVVDKDQIESLVISGDAEGHEEDSRVEVVEPEVKTCGQEVARPEDPVEDAGLTQQGQELTVEDEVQKQEPELKPEGTTNQSAPSTSEQEVLQSVAETAEEEVGKESGEQGEDSETRGTKRKMEDREEGESSEQGTEKKKMDDEAMASMLADFVDCPPDDDDGGASQSQT</sequence>
<feature type="region of interest" description="Disordered" evidence="12">
    <location>
        <begin position="870"/>
        <end position="906"/>
    </location>
</feature>
<dbReference type="Pfam" id="PF08167">
    <property type="entry name" value="RIX1"/>
    <property type="match status" value="1"/>
</dbReference>
<feature type="domain" description="PELP1 middle" evidence="13">
    <location>
        <begin position="391"/>
        <end position="446"/>
    </location>
</feature>
<evidence type="ECO:0000256" key="3">
    <source>
        <dbReference type="ARBA" id="ARBA00010511"/>
    </source>
</evidence>
<evidence type="ECO:0000259" key="13">
    <source>
        <dbReference type="Pfam" id="PF08166"/>
    </source>
</evidence>
<feature type="compositionally biased region" description="Polar residues" evidence="12">
    <location>
        <begin position="1049"/>
        <end position="1068"/>
    </location>
</feature>
<evidence type="ECO:0000256" key="4">
    <source>
        <dbReference type="ARBA" id="ARBA00018417"/>
    </source>
</evidence>
<organism evidence="15 16">
    <name type="scientific">Cyprinus carpio carpio</name>
    <dbReference type="NCBI Taxonomy" id="630221"/>
    <lineage>
        <taxon>Eukaryota</taxon>
        <taxon>Metazoa</taxon>
        <taxon>Chordata</taxon>
        <taxon>Craniata</taxon>
        <taxon>Vertebrata</taxon>
        <taxon>Euteleostomi</taxon>
        <taxon>Actinopterygii</taxon>
        <taxon>Neopterygii</taxon>
        <taxon>Teleostei</taxon>
        <taxon>Ostariophysi</taxon>
        <taxon>Cypriniformes</taxon>
        <taxon>Cyprinidae</taxon>
        <taxon>Cyprininae</taxon>
        <taxon>Cyprinus</taxon>
    </lineage>
</organism>
<evidence type="ECO:0000256" key="8">
    <source>
        <dbReference type="ARBA" id="ARBA00023159"/>
    </source>
</evidence>
<evidence type="ECO:0000313" key="16">
    <source>
        <dbReference type="Proteomes" id="UP001108240"/>
    </source>
</evidence>
<comment type="similarity">
    <text evidence="3">Belongs to the RIX1/PELP1 family.</text>
</comment>
<keyword evidence="9" id="KW-0804">Transcription</keyword>
<evidence type="ECO:0000256" key="9">
    <source>
        <dbReference type="ARBA" id="ARBA00023163"/>
    </source>
</evidence>